<evidence type="ECO:0000256" key="1">
    <source>
        <dbReference type="SAM" id="MobiDB-lite"/>
    </source>
</evidence>
<dbReference type="Proteomes" id="UP000051952">
    <property type="component" value="Unassembled WGS sequence"/>
</dbReference>
<reference evidence="3" key="1">
    <citation type="submission" date="2015-09" db="EMBL/GenBank/DDBJ databases">
        <authorList>
            <consortium name="Pathogen Informatics"/>
        </authorList>
    </citation>
    <scope>NUCLEOTIDE SEQUENCE [LARGE SCALE GENOMIC DNA]</scope>
    <source>
        <strain evidence="3">Lake Konstanz</strain>
    </source>
</reference>
<organism evidence="2 3">
    <name type="scientific">Bodo saltans</name>
    <name type="common">Flagellated protozoan</name>
    <dbReference type="NCBI Taxonomy" id="75058"/>
    <lineage>
        <taxon>Eukaryota</taxon>
        <taxon>Discoba</taxon>
        <taxon>Euglenozoa</taxon>
        <taxon>Kinetoplastea</taxon>
        <taxon>Metakinetoplastina</taxon>
        <taxon>Eubodonida</taxon>
        <taxon>Bodonidae</taxon>
        <taxon>Bodo</taxon>
    </lineage>
</organism>
<dbReference type="EMBL" id="CYKH01001421">
    <property type="protein sequence ID" value="CUG86997.1"/>
    <property type="molecule type" value="Genomic_DNA"/>
</dbReference>
<accession>A0A0S4JC10</accession>
<dbReference type="AlphaFoldDB" id="A0A0S4JC10"/>
<gene>
    <name evidence="2" type="ORF">BSAL_07880</name>
</gene>
<protein>
    <submittedName>
        <fullName evidence="2">Uncharacterized protein</fullName>
    </submittedName>
</protein>
<dbReference type="VEuPathDB" id="TriTrypDB:BSAL_07880"/>
<proteinExistence type="predicted"/>
<sequence>MHDESNQKAAVRSNMPPKPHQSNQKKASPEASPQQTHSLHQEHTTNNVVGNTSFVEPFSLPPSSTSFATAPTGHSQHLVSNFSLTSNTVGSLSNRGGGGTSPIPPASHITSPPLAFSDPPAVGANIPSLIFQPVPIRRSMERAFVVKWAAENHPNRAHQVQLYQYAAQVAADFEPTSPSASSKATEVGAFRDVCLHRAKLLFQALNPVDRHAPPRGVCAFAAARLWMHTIHDARVASITPWVEMEAIYRAAALMCDIVSEDPTTEVSVRNQAGTMRELIQARWQRIADGVSPAVLYPY</sequence>
<feature type="region of interest" description="Disordered" evidence="1">
    <location>
        <begin position="1"/>
        <end position="40"/>
    </location>
</feature>
<name>A0A0S4JC10_BODSA</name>
<evidence type="ECO:0000313" key="2">
    <source>
        <dbReference type="EMBL" id="CUG86997.1"/>
    </source>
</evidence>
<keyword evidence="3" id="KW-1185">Reference proteome</keyword>
<feature type="compositionally biased region" description="Polar residues" evidence="1">
    <location>
        <begin position="20"/>
        <end position="40"/>
    </location>
</feature>
<evidence type="ECO:0000313" key="3">
    <source>
        <dbReference type="Proteomes" id="UP000051952"/>
    </source>
</evidence>